<evidence type="ECO:0000313" key="1">
    <source>
        <dbReference type="Proteomes" id="UP000887540"/>
    </source>
</evidence>
<protein>
    <submittedName>
        <fullName evidence="2">Uncharacterized protein</fullName>
    </submittedName>
</protein>
<reference evidence="2" key="1">
    <citation type="submission" date="2022-11" db="UniProtKB">
        <authorList>
            <consortium name="WormBaseParasite"/>
        </authorList>
    </citation>
    <scope>IDENTIFICATION</scope>
</reference>
<dbReference type="WBParaSite" id="ACRNAN_scaffold3535.g11061.t1">
    <property type="protein sequence ID" value="ACRNAN_scaffold3535.g11061.t1"/>
    <property type="gene ID" value="ACRNAN_scaffold3535.g11061"/>
</dbReference>
<dbReference type="Proteomes" id="UP000887540">
    <property type="component" value="Unplaced"/>
</dbReference>
<keyword evidence="1" id="KW-1185">Reference proteome</keyword>
<name>A0A914DPX3_9BILA</name>
<sequence length="77" mass="8408">MCVWYRSAPLCGNGNDCPTEYPYLESQASSSSDAQYCKNTFGAQCWTGEKNLCCGPNSVSLQNTGNYTCGNAFKKNE</sequence>
<proteinExistence type="predicted"/>
<accession>A0A914DPX3</accession>
<evidence type="ECO:0000313" key="2">
    <source>
        <dbReference type="WBParaSite" id="ACRNAN_scaffold3535.g11061.t1"/>
    </source>
</evidence>
<organism evidence="1 2">
    <name type="scientific">Acrobeloides nanus</name>
    <dbReference type="NCBI Taxonomy" id="290746"/>
    <lineage>
        <taxon>Eukaryota</taxon>
        <taxon>Metazoa</taxon>
        <taxon>Ecdysozoa</taxon>
        <taxon>Nematoda</taxon>
        <taxon>Chromadorea</taxon>
        <taxon>Rhabditida</taxon>
        <taxon>Tylenchina</taxon>
        <taxon>Cephalobomorpha</taxon>
        <taxon>Cephaloboidea</taxon>
        <taxon>Cephalobidae</taxon>
        <taxon>Acrobeloides</taxon>
    </lineage>
</organism>
<dbReference type="AlphaFoldDB" id="A0A914DPX3"/>